<keyword evidence="4" id="KW-1185">Reference proteome</keyword>
<dbReference type="EMBL" id="JAFCIX010000491">
    <property type="protein sequence ID" value="KAH6588816.1"/>
    <property type="molecule type" value="Genomic_DNA"/>
</dbReference>
<keyword evidence="2" id="KW-0732">Signal</keyword>
<accession>A0ABQ8EYE3</accession>
<gene>
    <name evidence="3" type="ORF">BASA50_010459</name>
</gene>
<organism evidence="3 4">
    <name type="scientific">Batrachochytrium salamandrivorans</name>
    <dbReference type="NCBI Taxonomy" id="1357716"/>
    <lineage>
        <taxon>Eukaryota</taxon>
        <taxon>Fungi</taxon>
        <taxon>Fungi incertae sedis</taxon>
        <taxon>Chytridiomycota</taxon>
        <taxon>Chytridiomycota incertae sedis</taxon>
        <taxon>Chytridiomycetes</taxon>
        <taxon>Rhizophydiales</taxon>
        <taxon>Rhizophydiales incertae sedis</taxon>
        <taxon>Batrachochytrium</taxon>
    </lineage>
</organism>
<protein>
    <submittedName>
        <fullName evidence="3">Uncharacterized protein</fullName>
    </submittedName>
</protein>
<feature type="chain" id="PRO_5046109928" evidence="2">
    <location>
        <begin position="19"/>
        <end position="283"/>
    </location>
</feature>
<comment type="caution">
    <text evidence="3">The sequence shown here is derived from an EMBL/GenBank/DDBJ whole genome shotgun (WGS) entry which is preliminary data.</text>
</comment>
<evidence type="ECO:0000256" key="1">
    <source>
        <dbReference type="SAM" id="MobiDB-lite"/>
    </source>
</evidence>
<name>A0ABQ8EYE3_9FUNG</name>
<feature type="region of interest" description="Disordered" evidence="1">
    <location>
        <begin position="44"/>
        <end position="90"/>
    </location>
</feature>
<feature type="signal peptide" evidence="2">
    <location>
        <begin position="1"/>
        <end position="18"/>
    </location>
</feature>
<reference evidence="3 4" key="1">
    <citation type="submission" date="2021-02" db="EMBL/GenBank/DDBJ databases">
        <title>Variation within the Batrachochytrium salamandrivorans European outbreak.</title>
        <authorList>
            <person name="Kelly M."/>
            <person name="Pasmans F."/>
            <person name="Shea T.P."/>
            <person name="Munoz J.F."/>
            <person name="Carranza S."/>
            <person name="Cuomo C.A."/>
            <person name="Martel A."/>
        </authorList>
    </citation>
    <scope>NUCLEOTIDE SEQUENCE [LARGE SCALE GENOMIC DNA]</scope>
    <source>
        <strain evidence="3 4">AMFP18/2</strain>
    </source>
</reference>
<evidence type="ECO:0000256" key="2">
    <source>
        <dbReference type="SAM" id="SignalP"/>
    </source>
</evidence>
<sequence>MQLFHLFSFVVAASYAAALPQPAELSGKYSNNVDATLASGLEARSYQPRSNSHRESATLMSLKRRGNSGSGLSPPPDTTPEHTVSVPFTDDDVTSENLASMISKVKNGGYIFLSNEEAAGKRIGGYFGDLLTMYLGRATYIISAVQRWIEKSVPSILDVIESGLSEDEYSKVLPGLKKQFGEADDQFRIESIDIAEAITNISENVYPITFNLLYLSRSFQASFASCWAYIGGLRIQLKRFESGKTLYGYLTDIHNTLKDFLETDHDPNYKEISREFETAPSRE</sequence>
<evidence type="ECO:0000313" key="4">
    <source>
        <dbReference type="Proteomes" id="UP001648503"/>
    </source>
</evidence>
<proteinExistence type="predicted"/>
<dbReference type="Proteomes" id="UP001648503">
    <property type="component" value="Unassembled WGS sequence"/>
</dbReference>
<evidence type="ECO:0000313" key="3">
    <source>
        <dbReference type="EMBL" id="KAH6588816.1"/>
    </source>
</evidence>